<dbReference type="Proteomes" id="UP000179807">
    <property type="component" value="Unassembled WGS sequence"/>
</dbReference>
<gene>
    <name evidence="1" type="ORF">TRFO_12020</name>
</gene>
<evidence type="ECO:0000313" key="2">
    <source>
        <dbReference type="Proteomes" id="UP000179807"/>
    </source>
</evidence>
<organism evidence="1 2">
    <name type="scientific">Tritrichomonas foetus</name>
    <dbReference type="NCBI Taxonomy" id="1144522"/>
    <lineage>
        <taxon>Eukaryota</taxon>
        <taxon>Metamonada</taxon>
        <taxon>Parabasalia</taxon>
        <taxon>Tritrichomonadida</taxon>
        <taxon>Tritrichomonadidae</taxon>
        <taxon>Tritrichomonas</taxon>
    </lineage>
</organism>
<accession>A0A1J4J7K9</accession>
<protein>
    <submittedName>
        <fullName evidence="1">Uncharacterized protein</fullName>
    </submittedName>
</protein>
<dbReference type="RefSeq" id="XP_068346333.1">
    <property type="nucleotide sequence ID" value="XM_068496382.1"/>
</dbReference>
<name>A0A1J4J7K9_9EUKA</name>
<dbReference type="AlphaFoldDB" id="A0A1J4J7K9"/>
<dbReference type="GeneID" id="94831086"/>
<reference evidence="1" key="1">
    <citation type="submission" date="2016-10" db="EMBL/GenBank/DDBJ databases">
        <authorList>
            <person name="Benchimol M."/>
            <person name="Almeida L.G."/>
            <person name="Vasconcelos A.T."/>
            <person name="Perreira-Neves A."/>
            <person name="Rosa I.A."/>
            <person name="Tasca T."/>
            <person name="Bogo M.R."/>
            <person name="de Souza W."/>
        </authorList>
    </citation>
    <scope>NUCLEOTIDE SEQUENCE [LARGE SCALE GENOMIC DNA]</scope>
    <source>
        <strain evidence="1">K</strain>
    </source>
</reference>
<keyword evidence="2" id="KW-1185">Reference proteome</keyword>
<evidence type="ECO:0000313" key="1">
    <source>
        <dbReference type="EMBL" id="OHS93196.1"/>
    </source>
</evidence>
<dbReference type="EMBL" id="MLAK01001426">
    <property type="protein sequence ID" value="OHS93196.1"/>
    <property type="molecule type" value="Genomic_DNA"/>
</dbReference>
<comment type="caution">
    <text evidence="1">The sequence shown here is derived from an EMBL/GenBank/DDBJ whole genome shotgun (WGS) entry which is preliminary data.</text>
</comment>
<proteinExistence type="predicted"/>
<sequence length="262" mass="29482">MILVLFFIPPTFSLYCINQSKSLMKLEYPNGNNGESICINITKKYTSTVFEGSRQIELQFKTKKRFSAFPNFAMDFGTETGVLVIKPKKSENTLVIYMNTFEDLCDTRLISNDPFLNVTTDSKKMTCLFYANSNHGQINLSNNVPIKVSTLNGVQYLAPTINDVPHSITSPAYIRSSDVFNVSAEKENASMMFTVNGKRDHSDISAKILSIGTNEPDDLFTMVKIEQKLFKLAIIAVFLTLLRIFMTASPKELKTEDSFSLI</sequence>
<dbReference type="VEuPathDB" id="TrichDB:TRFO_12020"/>